<gene>
    <name evidence="2" type="ORF">E1091_01600</name>
</gene>
<keyword evidence="3" id="KW-1185">Reference proteome</keyword>
<proteinExistence type="predicted"/>
<organism evidence="2 3">
    <name type="scientific">Micromonospora fluostatini</name>
    <dbReference type="NCBI Taxonomy" id="1629071"/>
    <lineage>
        <taxon>Bacteria</taxon>
        <taxon>Bacillati</taxon>
        <taxon>Actinomycetota</taxon>
        <taxon>Actinomycetes</taxon>
        <taxon>Micromonosporales</taxon>
        <taxon>Micromonosporaceae</taxon>
        <taxon>Micromonospora</taxon>
    </lineage>
</organism>
<comment type="caution">
    <text evidence="2">The sequence shown here is derived from an EMBL/GenBank/DDBJ whole genome shotgun (WGS) entry which is preliminary data.</text>
</comment>
<dbReference type="Proteomes" id="UP000295626">
    <property type="component" value="Unassembled WGS sequence"/>
</dbReference>
<dbReference type="EMBL" id="SMKE01000021">
    <property type="protein sequence ID" value="TDC02080.1"/>
    <property type="molecule type" value="Genomic_DNA"/>
</dbReference>
<feature type="region of interest" description="Disordered" evidence="1">
    <location>
        <begin position="99"/>
        <end position="124"/>
    </location>
</feature>
<sequence length="124" mass="13810">MVSGCRDCEASPDAQEPHECGGLCEITGKLRRASDEFHQRDHRPFRHECGTVLDDRQGGRFEVRGVCGWGCCVQLFCPGCRRYTGGWGPVKCPCQKNNGHGTRAEHKRPGAGRLVKASTRRARR</sequence>
<name>A0ABY2DMB5_9ACTN</name>
<evidence type="ECO:0000256" key="1">
    <source>
        <dbReference type="SAM" id="MobiDB-lite"/>
    </source>
</evidence>
<protein>
    <submittedName>
        <fullName evidence="2">Uncharacterized protein</fullName>
    </submittedName>
</protein>
<evidence type="ECO:0000313" key="3">
    <source>
        <dbReference type="Proteomes" id="UP000295626"/>
    </source>
</evidence>
<reference evidence="2 3" key="1">
    <citation type="submission" date="2019-02" db="EMBL/GenBank/DDBJ databases">
        <title>Draft genome sequences of novel Actinobacteria.</title>
        <authorList>
            <person name="Sahin N."/>
            <person name="Ay H."/>
            <person name="Saygin H."/>
        </authorList>
    </citation>
    <scope>NUCLEOTIDE SEQUENCE [LARGE SCALE GENOMIC DNA]</scope>
    <source>
        <strain evidence="2 3">JCM 30529</strain>
    </source>
</reference>
<accession>A0ABY2DMB5</accession>
<evidence type="ECO:0000313" key="2">
    <source>
        <dbReference type="EMBL" id="TDC02080.1"/>
    </source>
</evidence>